<dbReference type="InterPro" id="IPR033932">
    <property type="entry name" value="YtcJ-like"/>
</dbReference>
<dbReference type="CDD" id="cd01300">
    <property type="entry name" value="YtcJ_like"/>
    <property type="match status" value="1"/>
</dbReference>
<name>A0A545TUK8_9PROT</name>
<organism evidence="2 3">
    <name type="scientific">Denitrobaculum tricleocarpae</name>
    <dbReference type="NCBI Taxonomy" id="2591009"/>
    <lineage>
        <taxon>Bacteria</taxon>
        <taxon>Pseudomonadati</taxon>
        <taxon>Pseudomonadota</taxon>
        <taxon>Alphaproteobacteria</taxon>
        <taxon>Rhodospirillales</taxon>
        <taxon>Rhodospirillaceae</taxon>
        <taxon>Denitrobaculum</taxon>
    </lineage>
</organism>
<protein>
    <submittedName>
        <fullName evidence="2">Amidohydrolase</fullName>
    </submittedName>
</protein>
<proteinExistence type="predicted"/>
<evidence type="ECO:0000259" key="1">
    <source>
        <dbReference type="Pfam" id="PF07969"/>
    </source>
</evidence>
<sequence length="544" mass="60020">MSSQGDSRLFHGGPIVTMDDGAPAPEAVVTKADKIHFVGLLEEARTLARPDVTEVDLAGRTLLPGLIDAHSHILWAAKTRGAPVVDVRAETVPTYKALLAKIRRRVAAAKPGEHLIFFGLDAQLHPDMEQPTRAQLDELAPDNPIGIQTSNCHALFMNSRGFEACGINERTETPTGSIIERDETGRPSGKIAEAITWRALEVFYDAWGDDRLSEEFHASIGDFIQNGITTVTEHLYLPHYKAYYLSALKQGLPMPRVAAYQQAVTADMQVEKLNIGDDRLWMAGVKIHADGSPFIGNIWLSEPYLETAITLERMDLKPGHTGSLNYPQDYFEKMARTYFGQGWRMSIHTQGDRTIDMVLDLVEDILTKTPRADHRFRLEHCALMRKDQIERAQKLGVLCSFFINHITHWGAPIEDALFGPERAAHYMPAGSALDAGMRISLHADTPMTDPSCLELMKAATTRLAGDGRCLGESERLDSLSALKAVTIDAAYQIGMEDRLGSIKAGKHADLVILERNPLETPHLELANIGIAATYLAGECVWTNA</sequence>
<dbReference type="Pfam" id="PF07969">
    <property type="entry name" value="Amidohydro_3"/>
    <property type="match status" value="1"/>
</dbReference>
<dbReference type="Gene3D" id="2.30.40.10">
    <property type="entry name" value="Urease, subunit C, domain 1"/>
    <property type="match status" value="1"/>
</dbReference>
<accession>A0A545TUK8</accession>
<gene>
    <name evidence="2" type="ORF">FKG95_12215</name>
</gene>
<keyword evidence="3" id="KW-1185">Reference proteome</keyword>
<dbReference type="SUPFAM" id="SSF51556">
    <property type="entry name" value="Metallo-dependent hydrolases"/>
    <property type="match status" value="1"/>
</dbReference>
<dbReference type="Gene3D" id="3.10.310.70">
    <property type="match status" value="1"/>
</dbReference>
<dbReference type="PANTHER" id="PTHR22642:SF2">
    <property type="entry name" value="PROTEIN LONG AFTER FAR-RED 3"/>
    <property type="match status" value="1"/>
</dbReference>
<dbReference type="SUPFAM" id="SSF51338">
    <property type="entry name" value="Composite domain of metallo-dependent hydrolases"/>
    <property type="match status" value="1"/>
</dbReference>
<dbReference type="InterPro" id="IPR013108">
    <property type="entry name" value="Amidohydro_3"/>
</dbReference>
<dbReference type="OrthoDB" id="9811399at2"/>
<reference evidence="2 3" key="1">
    <citation type="submission" date="2019-06" db="EMBL/GenBank/DDBJ databases">
        <title>Whole genome sequence for Rhodospirillaceae sp. R148.</title>
        <authorList>
            <person name="Wang G."/>
        </authorList>
    </citation>
    <scope>NUCLEOTIDE SEQUENCE [LARGE SCALE GENOMIC DNA]</scope>
    <source>
        <strain evidence="2 3">R148</strain>
    </source>
</reference>
<evidence type="ECO:0000313" key="2">
    <source>
        <dbReference type="EMBL" id="TQV80904.1"/>
    </source>
</evidence>
<dbReference type="PANTHER" id="PTHR22642">
    <property type="entry name" value="IMIDAZOLONEPROPIONASE"/>
    <property type="match status" value="1"/>
</dbReference>
<evidence type="ECO:0000313" key="3">
    <source>
        <dbReference type="Proteomes" id="UP000315252"/>
    </source>
</evidence>
<dbReference type="GO" id="GO:0016810">
    <property type="term" value="F:hydrolase activity, acting on carbon-nitrogen (but not peptide) bonds"/>
    <property type="evidence" value="ECO:0007669"/>
    <property type="project" value="InterPro"/>
</dbReference>
<dbReference type="AlphaFoldDB" id="A0A545TUK8"/>
<dbReference type="EMBL" id="VHSH01000003">
    <property type="protein sequence ID" value="TQV80904.1"/>
    <property type="molecule type" value="Genomic_DNA"/>
</dbReference>
<keyword evidence="2" id="KW-0378">Hydrolase</keyword>
<dbReference type="Proteomes" id="UP000315252">
    <property type="component" value="Unassembled WGS sequence"/>
</dbReference>
<dbReference type="RefSeq" id="WP_142896618.1">
    <property type="nucleotide sequence ID" value="NZ_ML660054.1"/>
</dbReference>
<feature type="domain" description="Amidohydrolase 3" evidence="1">
    <location>
        <begin position="54"/>
        <end position="540"/>
    </location>
</feature>
<dbReference type="Gene3D" id="3.20.20.140">
    <property type="entry name" value="Metal-dependent hydrolases"/>
    <property type="match status" value="1"/>
</dbReference>
<dbReference type="InterPro" id="IPR032466">
    <property type="entry name" value="Metal_Hydrolase"/>
</dbReference>
<comment type="caution">
    <text evidence="2">The sequence shown here is derived from an EMBL/GenBank/DDBJ whole genome shotgun (WGS) entry which is preliminary data.</text>
</comment>
<dbReference type="InterPro" id="IPR011059">
    <property type="entry name" value="Metal-dep_hydrolase_composite"/>
</dbReference>